<evidence type="ECO:0000313" key="8">
    <source>
        <dbReference type="EMBL" id="KAB1442335.1"/>
    </source>
</evidence>
<evidence type="ECO:0000313" key="9">
    <source>
        <dbReference type="Proteomes" id="UP000438699"/>
    </source>
</evidence>
<sequence>MAEFKYEGNRRTLTGVVISDKADKTIVVRVETLVKHPLLKKYIRRRKKFMAHDPANDCHTGDKVQIVESKPLSRRKRWHLVQILEKAV</sequence>
<dbReference type="GO" id="GO:0006412">
    <property type="term" value="P:translation"/>
    <property type="evidence" value="ECO:0007669"/>
    <property type="project" value="UniProtKB-UniRule"/>
</dbReference>
<proteinExistence type="inferred from homology"/>
<comment type="subunit">
    <text evidence="6">Part of the 30S ribosomal subunit.</text>
</comment>
<dbReference type="SUPFAM" id="SSF50249">
    <property type="entry name" value="Nucleic acid-binding proteins"/>
    <property type="match status" value="1"/>
</dbReference>
<dbReference type="GO" id="GO:0019843">
    <property type="term" value="F:rRNA binding"/>
    <property type="evidence" value="ECO:0007669"/>
    <property type="project" value="UniProtKB-UniRule"/>
</dbReference>
<comment type="similarity">
    <text evidence="1 6 7">Belongs to the universal ribosomal protein uS17 family.</text>
</comment>
<keyword evidence="2 6" id="KW-0699">rRNA-binding</keyword>
<evidence type="ECO:0000256" key="5">
    <source>
        <dbReference type="ARBA" id="ARBA00023274"/>
    </source>
</evidence>
<protein>
    <recommendedName>
        <fullName evidence="6">Small ribosomal subunit protein uS17</fullName>
    </recommendedName>
</protein>
<evidence type="ECO:0000256" key="7">
    <source>
        <dbReference type="RuleBase" id="RU003872"/>
    </source>
</evidence>
<dbReference type="InterPro" id="IPR012340">
    <property type="entry name" value="NA-bd_OB-fold"/>
</dbReference>
<organism evidence="8 9">
    <name type="scientific">Pseudodesulfovibrio senegalensis</name>
    <dbReference type="NCBI Taxonomy" id="1721087"/>
    <lineage>
        <taxon>Bacteria</taxon>
        <taxon>Pseudomonadati</taxon>
        <taxon>Thermodesulfobacteriota</taxon>
        <taxon>Desulfovibrionia</taxon>
        <taxon>Desulfovibrionales</taxon>
        <taxon>Desulfovibrionaceae</taxon>
    </lineage>
</organism>
<evidence type="ECO:0000256" key="4">
    <source>
        <dbReference type="ARBA" id="ARBA00022980"/>
    </source>
</evidence>
<dbReference type="PANTHER" id="PTHR10744">
    <property type="entry name" value="40S RIBOSOMAL PROTEIN S11 FAMILY MEMBER"/>
    <property type="match status" value="1"/>
</dbReference>
<gene>
    <name evidence="6 8" type="primary">rpsQ</name>
    <name evidence="8" type="ORF">F8A88_07760</name>
</gene>
<dbReference type="AlphaFoldDB" id="A0A6N6N3C7"/>
<keyword evidence="5 6" id="KW-0687">Ribonucleoprotein</keyword>
<dbReference type="EMBL" id="WAIE01000002">
    <property type="protein sequence ID" value="KAB1442335.1"/>
    <property type="molecule type" value="Genomic_DNA"/>
</dbReference>
<dbReference type="GO" id="GO:0003735">
    <property type="term" value="F:structural constituent of ribosome"/>
    <property type="evidence" value="ECO:0007669"/>
    <property type="project" value="UniProtKB-UniRule"/>
</dbReference>
<dbReference type="InterPro" id="IPR019979">
    <property type="entry name" value="Ribosomal_uS17_CS"/>
</dbReference>
<evidence type="ECO:0000256" key="6">
    <source>
        <dbReference type="HAMAP-Rule" id="MF_01345"/>
    </source>
</evidence>
<name>A0A6N6N3C7_9BACT</name>
<keyword evidence="9" id="KW-1185">Reference proteome</keyword>
<dbReference type="Pfam" id="PF00366">
    <property type="entry name" value="Ribosomal_S17"/>
    <property type="match status" value="1"/>
</dbReference>
<dbReference type="InterPro" id="IPR019984">
    <property type="entry name" value="Ribosomal_uS17_bact/chlr"/>
</dbReference>
<dbReference type="NCBIfam" id="TIGR03635">
    <property type="entry name" value="uS17_bact"/>
    <property type="match status" value="1"/>
</dbReference>
<evidence type="ECO:0000256" key="3">
    <source>
        <dbReference type="ARBA" id="ARBA00022884"/>
    </source>
</evidence>
<comment type="caution">
    <text evidence="8">The sequence shown here is derived from an EMBL/GenBank/DDBJ whole genome shotgun (WGS) entry which is preliminary data.</text>
</comment>
<accession>A0A6N6N3C7</accession>
<dbReference type="HAMAP" id="MF_01345_B">
    <property type="entry name" value="Ribosomal_uS17_B"/>
    <property type="match status" value="1"/>
</dbReference>
<dbReference type="PROSITE" id="PS00056">
    <property type="entry name" value="RIBOSOMAL_S17"/>
    <property type="match status" value="1"/>
</dbReference>
<dbReference type="OrthoDB" id="9811714at2"/>
<dbReference type="NCBIfam" id="NF004123">
    <property type="entry name" value="PRK05610.1"/>
    <property type="match status" value="1"/>
</dbReference>
<dbReference type="RefSeq" id="WP_151150556.1">
    <property type="nucleotide sequence ID" value="NZ_WAIE01000002.1"/>
</dbReference>
<reference evidence="8 9" key="1">
    <citation type="journal article" date="2017" name="Int. J. Syst. Evol. Microbiol.">
        <title>Desulfovibrio senegalensis sp. nov., a mesophilic sulfate reducer isolated from marine sediment.</title>
        <authorList>
            <person name="Thioye A."/>
            <person name="Gam Z.B.A."/>
            <person name="Mbengue M."/>
            <person name="Cayol J.L."/>
            <person name="Joseph-Bartoli M."/>
            <person name="Toure-Kane C."/>
            <person name="Labat M."/>
        </authorList>
    </citation>
    <scope>NUCLEOTIDE SEQUENCE [LARGE SCALE GENOMIC DNA]</scope>
    <source>
        <strain evidence="8 9">DSM 101509</strain>
    </source>
</reference>
<dbReference type="PRINTS" id="PR00973">
    <property type="entry name" value="RIBOSOMALS17"/>
</dbReference>
<dbReference type="Proteomes" id="UP000438699">
    <property type="component" value="Unassembled WGS sequence"/>
</dbReference>
<comment type="function">
    <text evidence="6">One of the primary rRNA binding proteins, it binds specifically to the 5'-end of 16S ribosomal RNA.</text>
</comment>
<keyword evidence="3 6" id="KW-0694">RNA-binding</keyword>
<dbReference type="CDD" id="cd00364">
    <property type="entry name" value="Ribosomal_uS17"/>
    <property type="match status" value="1"/>
</dbReference>
<dbReference type="InterPro" id="IPR000266">
    <property type="entry name" value="Ribosomal_uS17"/>
</dbReference>
<evidence type="ECO:0000256" key="1">
    <source>
        <dbReference type="ARBA" id="ARBA00010254"/>
    </source>
</evidence>
<dbReference type="GO" id="GO:0022627">
    <property type="term" value="C:cytosolic small ribosomal subunit"/>
    <property type="evidence" value="ECO:0007669"/>
    <property type="project" value="UniProtKB-UniRule"/>
</dbReference>
<dbReference type="Gene3D" id="2.40.50.140">
    <property type="entry name" value="Nucleic acid-binding proteins"/>
    <property type="match status" value="1"/>
</dbReference>
<evidence type="ECO:0000256" key="2">
    <source>
        <dbReference type="ARBA" id="ARBA00022730"/>
    </source>
</evidence>
<keyword evidence="4 6" id="KW-0689">Ribosomal protein</keyword>
<dbReference type="PANTHER" id="PTHR10744:SF1">
    <property type="entry name" value="SMALL RIBOSOMAL SUBUNIT PROTEIN US17M"/>
    <property type="match status" value="1"/>
</dbReference>